<dbReference type="OrthoDB" id="1522504at2"/>
<evidence type="ECO:0000259" key="9">
    <source>
        <dbReference type="PROSITE" id="PS50109"/>
    </source>
</evidence>
<dbReference type="SUPFAM" id="SSF47384">
    <property type="entry name" value="Homodimeric domain of signal transducing histidine kinase"/>
    <property type="match status" value="1"/>
</dbReference>
<protein>
    <recommendedName>
        <fullName evidence="2">histidine kinase</fullName>
        <ecNumber evidence="2">2.7.13.3</ecNumber>
    </recommendedName>
</protein>
<dbReference type="PROSITE" id="PS50109">
    <property type="entry name" value="HIS_KIN"/>
    <property type="match status" value="1"/>
</dbReference>
<evidence type="ECO:0000256" key="8">
    <source>
        <dbReference type="SAM" id="Phobius"/>
    </source>
</evidence>
<dbReference type="CDD" id="cd00082">
    <property type="entry name" value="HisKA"/>
    <property type="match status" value="1"/>
</dbReference>
<dbReference type="Gene3D" id="3.30.565.10">
    <property type="entry name" value="Histidine kinase-like ATPase, C-terminal domain"/>
    <property type="match status" value="1"/>
</dbReference>
<keyword evidence="6 10" id="KW-0418">Kinase</keyword>
<dbReference type="InterPro" id="IPR003661">
    <property type="entry name" value="HisK_dim/P_dom"/>
</dbReference>
<keyword evidence="5 8" id="KW-0812">Transmembrane</keyword>
<feature type="domain" description="Histidine kinase" evidence="9">
    <location>
        <begin position="222"/>
        <end position="431"/>
    </location>
</feature>
<evidence type="ECO:0000313" key="10">
    <source>
        <dbReference type="EMBL" id="SFS83365.1"/>
    </source>
</evidence>
<evidence type="ECO:0000256" key="7">
    <source>
        <dbReference type="ARBA" id="ARBA00022989"/>
    </source>
</evidence>
<gene>
    <name evidence="10" type="ORF">SAMN05660206_105221</name>
</gene>
<dbReference type="InterPro" id="IPR036097">
    <property type="entry name" value="HisK_dim/P_sf"/>
</dbReference>
<dbReference type="Pfam" id="PF00512">
    <property type="entry name" value="HisKA"/>
    <property type="match status" value="1"/>
</dbReference>
<dbReference type="AlphaFoldDB" id="A0A1I6T299"/>
<dbReference type="Pfam" id="PF02518">
    <property type="entry name" value="HATPase_c"/>
    <property type="match status" value="1"/>
</dbReference>
<evidence type="ECO:0000256" key="5">
    <source>
        <dbReference type="ARBA" id="ARBA00022692"/>
    </source>
</evidence>
<dbReference type="InterPro" id="IPR050428">
    <property type="entry name" value="TCS_sensor_his_kinase"/>
</dbReference>
<keyword evidence="3" id="KW-0597">Phosphoprotein</keyword>
<name>A0A1I6T299_9SPHI</name>
<reference evidence="10 11" key="1">
    <citation type="submission" date="2016-10" db="EMBL/GenBank/DDBJ databases">
        <authorList>
            <person name="de Groot N.N."/>
        </authorList>
    </citation>
    <scope>NUCLEOTIDE SEQUENCE [LARGE SCALE GENOMIC DNA]</scope>
    <source>
        <strain evidence="10 11">DSM 22789</strain>
    </source>
</reference>
<dbReference type="InterPro" id="IPR003594">
    <property type="entry name" value="HATPase_dom"/>
</dbReference>
<dbReference type="STRING" id="683125.SAMN05660206_105221"/>
<dbReference type="GO" id="GO:0005886">
    <property type="term" value="C:plasma membrane"/>
    <property type="evidence" value="ECO:0007669"/>
    <property type="project" value="TreeGrafter"/>
</dbReference>
<organism evidence="10 11">
    <name type="scientific">Sphingobacterium wenxiniae</name>
    <dbReference type="NCBI Taxonomy" id="683125"/>
    <lineage>
        <taxon>Bacteria</taxon>
        <taxon>Pseudomonadati</taxon>
        <taxon>Bacteroidota</taxon>
        <taxon>Sphingobacteriia</taxon>
        <taxon>Sphingobacteriales</taxon>
        <taxon>Sphingobacteriaceae</taxon>
        <taxon>Sphingobacterium</taxon>
    </lineage>
</organism>
<evidence type="ECO:0000256" key="2">
    <source>
        <dbReference type="ARBA" id="ARBA00012438"/>
    </source>
</evidence>
<evidence type="ECO:0000256" key="3">
    <source>
        <dbReference type="ARBA" id="ARBA00022553"/>
    </source>
</evidence>
<dbReference type="Gene3D" id="1.10.287.130">
    <property type="match status" value="1"/>
</dbReference>
<dbReference type="PANTHER" id="PTHR45436:SF5">
    <property type="entry name" value="SENSOR HISTIDINE KINASE TRCS"/>
    <property type="match status" value="1"/>
</dbReference>
<evidence type="ECO:0000313" key="11">
    <source>
        <dbReference type="Proteomes" id="UP000198785"/>
    </source>
</evidence>
<feature type="transmembrane region" description="Helical" evidence="8">
    <location>
        <begin position="137"/>
        <end position="155"/>
    </location>
</feature>
<dbReference type="SMART" id="SM00388">
    <property type="entry name" value="HisKA"/>
    <property type="match status" value="1"/>
</dbReference>
<proteinExistence type="predicted"/>
<keyword evidence="4" id="KW-0808">Transferase</keyword>
<evidence type="ECO:0000256" key="4">
    <source>
        <dbReference type="ARBA" id="ARBA00022679"/>
    </source>
</evidence>
<sequence>MQISLKNYTLRYLVFVFLAIMALWASLFYAYILEEVYDNVDDGLKNQKIEIIREAYRNPEILEIREFGVNQFRIWAADKETFSEKNKLSSQFYYMPYDDEQEPYRVLQTGFYGQDGIPYHLEIRTSTVEEDDLMLDLASALLVLYVVLVLSLYLINEFILRRAWRPFKVILDNLNHYRFGKKEDLKPIQTNVLEFNRLNQDIQQMWQRNEQVFEEQKLFLENASHELQTPLAITINKLELLMEDESLTETQLVQLADAKDSLQRMVNLNKSLLMLSRIENKQYRDTEAIDFNRLIHSLVDDLADFIAFKDINVVWQEKGTFVFTMNKGLAVILLSNLLRNAIRYNHAAEGKIWIEILADSISIQNTGKVDPLPQELIFKRFHKGEQDSSSNGVGLAIVKSIIDSYKDLSITYTFEQEKHIFRVLKSFPKSFPN</sequence>
<dbReference type="InterPro" id="IPR036890">
    <property type="entry name" value="HATPase_C_sf"/>
</dbReference>
<dbReference type="InterPro" id="IPR005467">
    <property type="entry name" value="His_kinase_dom"/>
</dbReference>
<dbReference type="SUPFAM" id="SSF55874">
    <property type="entry name" value="ATPase domain of HSP90 chaperone/DNA topoisomerase II/histidine kinase"/>
    <property type="match status" value="1"/>
</dbReference>
<keyword evidence="8" id="KW-0472">Membrane</keyword>
<feature type="transmembrane region" description="Helical" evidence="8">
    <location>
        <begin position="12"/>
        <end position="32"/>
    </location>
</feature>
<keyword evidence="7 8" id="KW-1133">Transmembrane helix</keyword>
<dbReference type="EC" id="2.7.13.3" evidence="2"/>
<dbReference type="GO" id="GO:0000155">
    <property type="term" value="F:phosphorelay sensor kinase activity"/>
    <property type="evidence" value="ECO:0007669"/>
    <property type="project" value="InterPro"/>
</dbReference>
<dbReference type="EMBL" id="FOZZ01000005">
    <property type="protein sequence ID" value="SFS83365.1"/>
    <property type="molecule type" value="Genomic_DNA"/>
</dbReference>
<dbReference type="RefSeq" id="WP_093365383.1">
    <property type="nucleotide sequence ID" value="NZ_FOZZ01000005.1"/>
</dbReference>
<evidence type="ECO:0000256" key="6">
    <source>
        <dbReference type="ARBA" id="ARBA00022777"/>
    </source>
</evidence>
<evidence type="ECO:0000256" key="1">
    <source>
        <dbReference type="ARBA" id="ARBA00000085"/>
    </source>
</evidence>
<dbReference type="Proteomes" id="UP000198785">
    <property type="component" value="Unassembled WGS sequence"/>
</dbReference>
<accession>A0A1I6T299</accession>
<dbReference type="SMART" id="SM00387">
    <property type="entry name" value="HATPase_c"/>
    <property type="match status" value="1"/>
</dbReference>
<dbReference type="PANTHER" id="PTHR45436">
    <property type="entry name" value="SENSOR HISTIDINE KINASE YKOH"/>
    <property type="match status" value="1"/>
</dbReference>
<comment type="catalytic activity">
    <reaction evidence="1">
        <text>ATP + protein L-histidine = ADP + protein N-phospho-L-histidine.</text>
        <dbReference type="EC" id="2.7.13.3"/>
    </reaction>
</comment>
<keyword evidence="11" id="KW-1185">Reference proteome</keyword>